<protein>
    <submittedName>
        <fullName evidence="5">Uncharacterized protein</fullName>
    </submittedName>
</protein>
<feature type="repeat" description="ANK" evidence="3">
    <location>
        <begin position="223"/>
        <end position="255"/>
    </location>
</feature>
<proteinExistence type="predicted"/>
<dbReference type="Pfam" id="PF00023">
    <property type="entry name" value="Ank"/>
    <property type="match status" value="1"/>
</dbReference>
<evidence type="ECO:0000313" key="6">
    <source>
        <dbReference type="Proteomes" id="UP000031258"/>
    </source>
</evidence>
<evidence type="ECO:0000256" key="4">
    <source>
        <dbReference type="SAM" id="MobiDB-lite"/>
    </source>
</evidence>
<gene>
    <name evidence="5" type="ORF">NF27_EM00140</name>
</gene>
<organism evidence="5 6">
    <name type="scientific">Candidatus Jidaibacter acanthamoebae</name>
    <dbReference type="NCBI Taxonomy" id="86105"/>
    <lineage>
        <taxon>Bacteria</taxon>
        <taxon>Pseudomonadati</taxon>
        <taxon>Pseudomonadota</taxon>
        <taxon>Alphaproteobacteria</taxon>
        <taxon>Rickettsiales</taxon>
        <taxon>Candidatus Midichloriaceae</taxon>
        <taxon>Candidatus Jidaibacter</taxon>
    </lineage>
</organism>
<dbReference type="SMART" id="SM00248">
    <property type="entry name" value="ANK"/>
    <property type="match status" value="8"/>
</dbReference>
<dbReference type="Proteomes" id="UP000031258">
    <property type="component" value="Unassembled WGS sequence"/>
</dbReference>
<dbReference type="PROSITE" id="PS50088">
    <property type="entry name" value="ANK_REPEAT"/>
    <property type="match status" value="1"/>
</dbReference>
<dbReference type="InterPro" id="IPR002110">
    <property type="entry name" value="Ankyrin_rpt"/>
</dbReference>
<evidence type="ECO:0000256" key="1">
    <source>
        <dbReference type="ARBA" id="ARBA00022737"/>
    </source>
</evidence>
<feature type="compositionally biased region" description="Polar residues" evidence="4">
    <location>
        <begin position="418"/>
        <end position="437"/>
    </location>
</feature>
<reference evidence="5 6" key="1">
    <citation type="submission" date="2014-11" db="EMBL/GenBank/DDBJ databases">
        <title>A Rickettsiales Symbiont of Amoebae With Ancient Features.</title>
        <authorList>
            <person name="Schulz F."/>
            <person name="Martijn J."/>
            <person name="Wascher F."/>
            <person name="Kostanjsek R."/>
            <person name="Ettema T.J."/>
            <person name="Horn M."/>
        </authorList>
    </citation>
    <scope>NUCLEOTIDE SEQUENCE [LARGE SCALE GENOMIC DNA]</scope>
    <source>
        <strain evidence="5 6">UWC36</strain>
    </source>
</reference>
<evidence type="ECO:0000256" key="3">
    <source>
        <dbReference type="PROSITE-ProRule" id="PRU00023"/>
    </source>
</evidence>
<dbReference type="STRING" id="86105.NF27_EM00140"/>
<keyword evidence="6" id="KW-1185">Reference proteome</keyword>
<dbReference type="PANTHER" id="PTHR24123:SF129">
    <property type="entry name" value="PROTEIN, PUTATIVE-RELATED"/>
    <property type="match status" value="1"/>
</dbReference>
<dbReference type="InterPro" id="IPR036770">
    <property type="entry name" value="Ankyrin_rpt-contain_sf"/>
</dbReference>
<evidence type="ECO:0000313" key="5">
    <source>
        <dbReference type="EMBL" id="KIE05188.1"/>
    </source>
</evidence>
<accession>A0A0C1QMC3</accession>
<feature type="region of interest" description="Disordered" evidence="4">
    <location>
        <begin position="390"/>
        <end position="442"/>
    </location>
</feature>
<dbReference type="EMBL" id="JSWE01000113">
    <property type="protein sequence ID" value="KIE05188.1"/>
    <property type="molecule type" value="Genomic_DNA"/>
</dbReference>
<dbReference type="SUPFAM" id="SSF48403">
    <property type="entry name" value="Ankyrin repeat"/>
    <property type="match status" value="1"/>
</dbReference>
<dbReference type="InterPro" id="IPR051165">
    <property type="entry name" value="Multifunctional_ANK_Repeat"/>
</dbReference>
<keyword evidence="1" id="KW-0677">Repeat</keyword>
<name>A0A0C1QMC3_9RICK</name>
<comment type="caution">
    <text evidence="5">The sequence shown here is derived from an EMBL/GenBank/DDBJ whole genome shotgun (WGS) entry which is preliminary data.</text>
</comment>
<sequence>MIYHILWGCIMKRKLTSQKKLKDSKQLQDLLKQAIREDNVEALEGLVEQGANIDTPNLRGALHEAASIGSVNVFQYIMENGRHHYHKKQLALFDAARKGQIKIVKLLIDEYKIKYINAVHIAAEKGHIEVIKLFIENDNSLIAADCNGKNLLQKAICYKQEDIIRLLLEEYNVDPNESIDKISPWEYSVCSMLNGSEKSINIAKLLLKHGVDINQIIETYLDHNITALIEAICSRKVNIVEFLLLNGANANHVDEDLNSGIHQLASGYSLGKVNEQEFMEMVKLLVQYGCETDKLNEIKSKYGKTPKDYLKKKGEKALNTYYEAIASGLQIREDNKKLLEQILKYITYLADLPYLPSEVIEKIVEYTDGIGRKINTEEVAILKALSNKKRNQDASMEVEENSTTNDNSYDENDKNNSDGETTENNTPQKSINNCDNSNNKEQENIENGHSLYIRQEDKIHVVTHACYKEDDLPGMLFIDQVFAWMKELPEWLREWVISYSTTQRLIKEIYTANKLLENYLSNYLFGRSDKLSDGTIEEESYNVEEKAKVKIEASEEFKEQGVSNQDLIEKFTVNEDEQSIKFNYLNNLNGGNYEIEERIKALLSDINSIEEDVLSFDETLVNDHLSYWV</sequence>
<evidence type="ECO:0000256" key="2">
    <source>
        <dbReference type="ARBA" id="ARBA00023043"/>
    </source>
</evidence>
<keyword evidence="2 3" id="KW-0040">ANK repeat</keyword>
<dbReference type="Pfam" id="PF12796">
    <property type="entry name" value="Ank_2"/>
    <property type="match status" value="1"/>
</dbReference>
<dbReference type="AlphaFoldDB" id="A0A0C1QMC3"/>
<dbReference type="Gene3D" id="1.25.40.20">
    <property type="entry name" value="Ankyrin repeat-containing domain"/>
    <property type="match status" value="2"/>
</dbReference>
<dbReference type="PANTHER" id="PTHR24123">
    <property type="entry name" value="ANKYRIN REPEAT-CONTAINING"/>
    <property type="match status" value="1"/>
</dbReference>